<keyword evidence="10" id="KW-1185">Reference proteome</keyword>
<evidence type="ECO:0008006" key="11">
    <source>
        <dbReference type="Google" id="ProtNLM"/>
    </source>
</evidence>
<evidence type="ECO:0000259" key="7">
    <source>
        <dbReference type="Pfam" id="PF06664"/>
    </source>
</evidence>
<evidence type="ECO:0000313" key="9">
    <source>
        <dbReference type="EMBL" id="CAL1544148.1"/>
    </source>
</evidence>
<dbReference type="AlphaFoldDB" id="A0AAV2IGU3"/>
<dbReference type="InterPro" id="IPR040416">
    <property type="entry name" value="TMEM181"/>
</dbReference>
<organism evidence="9 10">
    <name type="scientific">Lymnaea stagnalis</name>
    <name type="common">Great pond snail</name>
    <name type="synonym">Helix stagnalis</name>
    <dbReference type="NCBI Taxonomy" id="6523"/>
    <lineage>
        <taxon>Eukaryota</taxon>
        <taxon>Metazoa</taxon>
        <taxon>Spiralia</taxon>
        <taxon>Lophotrochozoa</taxon>
        <taxon>Mollusca</taxon>
        <taxon>Gastropoda</taxon>
        <taxon>Heterobranchia</taxon>
        <taxon>Euthyneura</taxon>
        <taxon>Panpulmonata</taxon>
        <taxon>Hygrophila</taxon>
        <taxon>Lymnaeoidea</taxon>
        <taxon>Lymnaeidae</taxon>
        <taxon>Lymnaea</taxon>
    </lineage>
</organism>
<dbReference type="PANTHER" id="PTHR31918">
    <property type="entry name" value="TRANSMEMBRANE PROTEIN 181"/>
    <property type="match status" value="1"/>
</dbReference>
<evidence type="ECO:0000256" key="5">
    <source>
        <dbReference type="SAM" id="MobiDB-lite"/>
    </source>
</evidence>
<evidence type="ECO:0000256" key="3">
    <source>
        <dbReference type="ARBA" id="ARBA00022989"/>
    </source>
</evidence>
<comment type="caution">
    <text evidence="9">The sequence shown here is derived from an EMBL/GenBank/DDBJ whole genome shotgun (WGS) entry which is preliminary data.</text>
</comment>
<feature type="transmembrane region" description="Helical" evidence="6">
    <location>
        <begin position="276"/>
        <end position="299"/>
    </location>
</feature>
<comment type="subcellular location">
    <subcellularLocation>
        <location evidence="1">Membrane</location>
        <topology evidence="1">Multi-pass membrane protein</topology>
    </subcellularLocation>
</comment>
<dbReference type="InterPro" id="IPR047843">
    <property type="entry name" value="WLS-like_TM"/>
</dbReference>
<dbReference type="EMBL" id="CAXITT010000600">
    <property type="protein sequence ID" value="CAL1544148.1"/>
    <property type="molecule type" value="Genomic_DNA"/>
</dbReference>
<feature type="transmembrane region" description="Helical" evidence="6">
    <location>
        <begin position="380"/>
        <end position="400"/>
    </location>
</feature>
<feature type="transmembrane region" description="Helical" evidence="6">
    <location>
        <begin position="60"/>
        <end position="85"/>
    </location>
</feature>
<feature type="domain" description="Wntless-like transmembrane" evidence="7">
    <location>
        <begin position="230"/>
        <end position="482"/>
    </location>
</feature>
<dbReference type="Pfam" id="PF21885">
    <property type="entry name" value="TMEM181_GOLD"/>
    <property type="match status" value="1"/>
</dbReference>
<evidence type="ECO:0000313" key="10">
    <source>
        <dbReference type="Proteomes" id="UP001497497"/>
    </source>
</evidence>
<sequence length="533" mass="61977">MDNYTFAFAGPGFRNKARSFMSQFSDTFSAFSKYIAPSYHHDRCERSVQMRLYSLNKRQFVLVFVTFFVCFLISVLVGIAGPHIIDSYSVNGSLALKEQQNKQTGPFILHSPPMSTFHQQLWLIADVTITDSIGTIYFLFEQEFSMGILIRGANGDAQSVEESETNPHLSTEMHNRTRKLKCSGTNCDDLIVMHLGYLDFAYYYITVVFYDLDVNKLTISNVKFTFKSYNTSFTQIEIWIRFVFLVLTFLTTCWYAHSLRKFSLRDWSIEQKWMSLLLPLLLLYDDPIFPLTFLVNSWLPGMLDGLFQASFLSALLLFWLCIYHSVRETDRRFARFYLPKLVIVGLIWLCAVTLASWQEYNELQDPTYYYRLDTSNFEGFKILFFIVGGFYLLYLLYLLVRAYAELRLMPYFDLRLKFMTALMVIVVSISIAITVMRFGGGVLQDNFVSELSTNYENSAEFVSFYGLLNFYLYTMAFVYSPSPNAMFETHFKDNPALSMLNDSDEEIQYSSDTEETTLSRTRNTLADSDEDFR</sequence>
<feature type="transmembrane region" description="Helical" evidence="6">
    <location>
        <begin position="421"/>
        <end position="442"/>
    </location>
</feature>
<gene>
    <name evidence="9" type="ORF">GSLYS_00017661001</name>
</gene>
<dbReference type="InterPro" id="IPR054077">
    <property type="entry name" value="TMEM181_GOLD"/>
</dbReference>
<feature type="transmembrane region" description="Helical" evidence="6">
    <location>
        <begin position="462"/>
        <end position="479"/>
    </location>
</feature>
<evidence type="ECO:0000256" key="6">
    <source>
        <dbReference type="SAM" id="Phobius"/>
    </source>
</evidence>
<feature type="compositionally biased region" description="Polar residues" evidence="5">
    <location>
        <begin position="516"/>
        <end position="526"/>
    </location>
</feature>
<dbReference type="PANTHER" id="PTHR31918:SF1">
    <property type="entry name" value="TRANSMEMBRANE PROTEIN 181"/>
    <property type="match status" value="1"/>
</dbReference>
<feature type="transmembrane region" description="Helical" evidence="6">
    <location>
        <begin position="238"/>
        <end position="256"/>
    </location>
</feature>
<dbReference type="Pfam" id="PF06664">
    <property type="entry name" value="WLS-like_TM"/>
    <property type="match status" value="1"/>
</dbReference>
<dbReference type="GO" id="GO:0015643">
    <property type="term" value="F:toxic substance binding"/>
    <property type="evidence" value="ECO:0007669"/>
    <property type="project" value="InterPro"/>
</dbReference>
<evidence type="ECO:0000256" key="2">
    <source>
        <dbReference type="ARBA" id="ARBA00022692"/>
    </source>
</evidence>
<feature type="region of interest" description="Disordered" evidence="5">
    <location>
        <begin position="508"/>
        <end position="533"/>
    </location>
</feature>
<feature type="domain" description="TMEM181 GOLD" evidence="8">
    <location>
        <begin position="105"/>
        <end position="229"/>
    </location>
</feature>
<dbReference type="GO" id="GO:0016020">
    <property type="term" value="C:membrane"/>
    <property type="evidence" value="ECO:0007669"/>
    <property type="project" value="UniProtKB-SubCell"/>
</dbReference>
<dbReference type="Proteomes" id="UP001497497">
    <property type="component" value="Unassembled WGS sequence"/>
</dbReference>
<feature type="transmembrane region" description="Helical" evidence="6">
    <location>
        <begin position="121"/>
        <end position="140"/>
    </location>
</feature>
<keyword evidence="4 6" id="KW-0472">Membrane</keyword>
<feature type="transmembrane region" description="Helical" evidence="6">
    <location>
        <begin position="305"/>
        <end position="326"/>
    </location>
</feature>
<proteinExistence type="predicted"/>
<evidence type="ECO:0000256" key="1">
    <source>
        <dbReference type="ARBA" id="ARBA00004141"/>
    </source>
</evidence>
<keyword evidence="2 6" id="KW-0812">Transmembrane</keyword>
<feature type="transmembrane region" description="Helical" evidence="6">
    <location>
        <begin position="338"/>
        <end position="360"/>
    </location>
</feature>
<keyword evidence="3 6" id="KW-1133">Transmembrane helix</keyword>
<evidence type="ECO:0000259" key="8">
    <source>
        <dbReference type="Pfam" id="PF21885"/>
    </source>
</evidence>
<reference evidence="9 10" key="1">
    <citation type="submission" date="2024-04" db="EMBL/GenBank/DDBJ databases">
        <authorList>
            <consortium name="Genoscope - CEA"/>
            <person name="William W."/>
        </authorList>
    </citation>
    <scope>NUCLEOTIDE SEQUENCE [LARGE SCALE GENOMIC DNA]</scope>
</reference>
<name>A0AAV2IGU3_LYMST</name>
<evidence type="ECO:0000256" key="4">
    <source>
        <dbReference type="ARBA" id="ARBA00023136"/>
    </source>
</evidence>
<accession>A0AAV2IGU3</accession>
<protein>
    <recommendedName>
        <fullName evidence="11">Transmembrane protein 181</fullName>
    </recommendedName>
</protein>
<feature type="transmembrane region" description="Helical" evidence="6">
    <location>
        <begin position="190"/>
        <end position="210"/>
    </location>
</feature>